<evidence type="ECO:0000256" key="1">
    <source>
        <dbReference type="SAM" id="Phobius"/>
    </source>
</evidence>
<dbReference type="HOGENOM" id="CLU_2430443_0_0_1"/>
<reference evidence="4" key="5">
    <citation type="submission" date="2015-04" db="UniProtKB">
        <authorList>
            <consortium name="EnsemblPlants"/>
        </authorList>
    </citation>
    <scope>IDENTIFICATION</scope>
    <source>
        <strain evidence="4">cv. Jemalong A17</strain>
    </source>
</reference>
<evidence type="ECO:0000313" key="3">
    <source>
        <dbReference type="EMBL" id="AES74793.1"/>
    </source>
</evidence>
<keyword evidence="1" id="KW-1133">Transmembrane helix</keyword>
<accession>Q2HWC5</accession>
<dbReference type="AlphaFoldDB" id="Q2HWC5"/>
<evidence type="ECO:0000313" key="4">
    <source>
        <dbReference type="EnsemblPlants" id="AES74793"/>
    </source>
</evidence>
<sequence length="91" mass="10199">MTNSANPKTIQNSVVDRGWRSSMAESQKSTILSHQGAAILHKLAMAFVKKFATAIFQGTAMANALIFQLLIFYRYLECLEALQSCNIYSFF</sequence>
<feature type="transmembrane region" description="Helical" evidence="1">
    <location>
        <begin position="51"/>
        <end position="76"/>
    </location>
</feature>
<reference evidence="3 5" key="3">
    <citation type="journal article" date="2011" name="Nature">
        <title>The Medicago genome provides insight into the evolution of rhizobial symbioses.</title>
        <authorList>
            <person name="Young N.D."/>
            <person name="Debelle F."/>
            <person name="Oldroyd G.E."/>
            <person name="Geurts R."/>
            <person name="Cannon S.B."/>
            <person name="Udvardi M.K."/>
            <person name="Benedito V.A."/>
            <person name="Mayer K.F."/>
            <person name="Gouzy J."/>
            <person name="Schoof H."/>
            <person name="Van de Peer Y."/>
            <person name="Proost S."/>
            <person name="Cook D.R."/>
            <person name="Meyers B.C."/>
            <person name="Spannagl M."/>
            <person name="Cheung F."/>
            <person name="De Mita S."/>
            <person name="Krishnakumar V."/>
            <person name="Gundlach H."/>
            <person name="Zhou S."/>
            <person name="Mudge J."/>
            <person name="Bharti A.K."/>
            <person name="Murray J.D."/>
            <person name="Naoumkina M.A."/>
            <person name="Rosen B."/>
            <person name="Silverstein K.A."/>
            <person name="Tang H."/>
            <person name="Rombauts S."/>
            <person name="Zhao P.X."/>
            <person name="Zhou P."/>
            <person name="Barbe V."/>
            <person name="Bardou P."/>
            <person name="Bechner M."/>
            <person name="Bellec A."/>
            <person name="Berger A."/>
            <person name="Berges H."/>
            <person name="Bidwell S."/>
            <person name="Bisseling T."/>
            <person name="Choisne N."/>
            <person name="Couloux A."/>
            <person name="Denny R."/>
            <person name="Deshpande S."/>
            <person name="Dai X."/>
            <person name="Doyle J.J."/>
            <person name="Dudez A.M."/>
            <person name="Farmer A.D."/>
            <person name="Fouteau S."/>
            <person name="Franken C."/>
            <person name="Gibelin C."/>
            <person name="Gish J."/>
            <person name="Goldstein S."/>
            <person name="Gonzalez A.J."/>
            <person name="Green P.J."/>
            <person name="Hallab A."/>
            <person name="Hartog M."/>
            <person name="Hua A."/>
            <person name="Humphray S.J."/>
            <person name="Jeong D.H."/>
            <person name="Jing Y."/>
            <person name="Jocker A."/>
            <person name="Kenton S.M."/>
            <person name="Kim D.J."/>
            <person name="Klee K."/>
            <person name="Lai H."/>
            <person name="Lang C."/>
            <person name="Lin S."/>
            <person name="Macmil S.L."/>
            <person name="Magdelenat G."/>
            <person name="Matthews L."/>
            <person name="McCorrison J."/>
            <person name="Monaghan E.L."/>
            <person name="Mun J.H."/>
            <person name="Najar F.Z."/>
            <person name="Nicholson C."/>
            <person name="Noirot C."/>
            <person name="O'Bleness M."/>
            <person name="Paule C.R."/>
            <person name="Poulain J."/>
            <person name="Prion F."/>
            <person name="Qin B."/>
            <person name="Qu C."/>
            <person name="Retzel E.F."/>
            <person name="Riddle C."/>
            <person name="Sallet E."/>
            <person name="Samain S."/>
            <person name="Samson N."/>
            <person name="Sanders I."/>
            <person name="Saurat O."/>
            <person name="Scarpelli C."/>
            <person name="Schiex T."/>
            <person name="Segurens B."/>
            <person name="Severin A.J."/>
            <person name="Sherrier D.J."/>
            <person name="Shi R."/>
            <person name="Sims S."/>
            <person name="Singer S.R."/>
            <person name="Sinharoy S."/>
            <person name="Sterck L."/>
            <person name="Viollet A."/>
            <person name="Wang B.B."/>
            <person name="Wang K."/>
            <person name="Wang M."/>
            <person name="Wang X."/>
            <person name="Warfsmann J."/>
            <person name="Weissenbach J."/>
            <person name="White D.D."/>
            <person name="White J.D."/>
            <person name="Wiley G.B."/>
            <person name="Wincker P."/>
            <person name="Xing Y."/>
            <person name="Yang L."/>
            <person name="Yao Z."/>
            <person name="Ying F."/>
            <person name="Zhai J."/>
            <person name="Zhou L."/>
            <person name="Zuber A."/>
            <person name="Denarie J."/>
            <person name="Dixon R.A."/>
            <person name="May G.D."/>
            <person name="Schwartz D.C."/>
            <person name="Rogers J."/>
            <person name="Quetier F."/>
            <person name="Town C.D."/>
            <person name="Roe B.A."/>
        </authorList>
    </citation>
    <scope>NUCLEOTIDE SEQUENCE [LARGE SCALE GENOMIC DNA]</scope>
    <source>
        <strain evidence="3">A17</strain>
        <strain evidence="4 5">cv. Jemalong A17</strain>
    </source>
</reference>
<dbReference type="EMBL" id="CM001222">
    <property type="protein sequence ID" value="AES74793.1"/>
    <property type="molecule type" value="Genomic_DNA"/>
</dbReference>
<name>Q2HWC5_MEDTR</name>
<dbReference type="PaxDb" id="3880-AES74793"/>
<dbReference type="Proteomes" id="UP000002051">
    <property type="component" value="Chromosome 6"/>
</dbReference>
<reference evidence="3 5" key="4">
    <citation type="journal article" date="2014" name="BMC Genomics">
        <title>An improved genome release (version Mt4.0) for the model legume Medicago truncatula.</title>
        <authorList>
            <person name="Tang H."/>
            <person name="Krishnakumar V."/>
            <person name="Bidwell S."/>
            <person name="Rosen B."/>
            <person name="Chan A."/>
            <person name="Zhou S."/>
            <person name="Gentzbittel L."/>
            <person name="Childs K.L."/>
            <person name="Yandell M."/>
            <person name="Gundlach H."/>
            <person name="Mayer K.F."/>
            <person name="Schwartz D.C."/>
            <person name="Town C.D."/>
        </authorList>
    </citation>
    <scope>GENOME REANNOTATION</scope>
    <source>
        <strain evidence="4 5">cv. Jemalong A17</strain>
    </source>
</reference>
<reference evidence="2" key="2">
    <citation type="submission" date="2007-03" db="EMBL/GenBank/DDBJ databases">
        <authorList>
            <consortium name="The International Medicago Genome Annotation Group"/>
        </authorList>
    </citation>
    <scope>NUCLEOTIDE SEQUENCE</scope>
</reference>
<proteinExistence type="predicted"/>
<evidence type="ECO:0000313" key="2">
    <source>
        <dbReference type="EMBL" id="ABD32489.1"/>
    </source>
</evidence>
<keyword evidence="1" id="KW-0472">Membrane</keyword>
<evidence type="ECO:0000313" key="5">
    <source>
        <dbReference type="Proteomes" id="UP000002051"/>
    </source>
</evidence>
<gene>
    <name evidence="3" type="ordered locus">MTR_6g013180</name>
    <name evidence="2" type="ORF">MtrDRAFT_AC147482g6v2</name>
</gene>
<reference evidence="2" key="1">
    <citation type="submission" date="2004-11" db="EMBL/GenBank/DDBJ databases">
        <authorList>
            <person name="Town C.D."/>
        </authorList>
    </citation>
    <scope>NUCLEOTIDE SEQUENCE</scope>
</reference>
<protein>
    <submittedName>
        <fullName evidence="3">Transmembrane protein, putative</fullName>
    </submittedName>
</protein>
<dbReference type="EnsemblPlants" id="AES74793">
    <property type="protein sequence ID" value="AES74793"/>
    <property type="gene ID" value="MTR_6g013180"/>
</dbReference>
<organism evidence="2">
    <name type="scientific">Medicago truncatula</name>
    <name type="common">Barrel medic</name>
    <name type="synonym">Medicago tribuloides</name>
    <dbReference type="NCBI Taxonomy" id="3880"/>
    <lineage>
        <taxon>Eukaryota</taxon>
        <taxon>Viridiplantae</taxon>
        <taxon>Streptophyta</taxon>
        <taxon>Embryophyta</taxon>
        <taxon>Tracheophyta</taxon>
        <taxon>Spermatophyta</taxon>
        <taxon>Magnoliopsida</taxon>
        <taxon>eudicotyledons</taxon>
        <taxon>Gunneridae</taxon>
        <taxon>Pentapetalae</taxon>
        <taxon>rosids</taxon>
        <taxon>fabids</taxon>
        <taxon>Fabales</taxon>
        <taxon>Fabaceae</taxon>
        <taxon>Papilionoideae</taxon>
        <taxon>50 kb inversion clade</taxon>
        <taxon>NPAAA clade</taxon>
        <taxon>Hologalegina</taxon>
        <taxon>IRL clade</taxon>
        <taxon>Trifolieae</taxon>
        <taxon>Medicago</taxon>
    </lineage>
</organism>
<keyword evidence="1 3" id="KW-0812">Transmembrane</keyword>
<keyword evidence="5" id="KW-1185">Reference proteome</keyword>
<dbReference type="EMBL" id="AC147482">
    <property type="protein sequence ID" value="ABD32489.1"/>
    <property type="molecule type" value="Genomic_DNA"/>
</dbReference>